<protein>
    <submittedName>
        <fullName evidence="1">Uncharacterized protein</fullName>
    </submittedName>
</protein>
<dbReference type="AlphaFoldDB" id="A0A382V9G4"/>
<feature type="non-terminal residue" evidence="1">
    <location>
        <position position="1"/>
    </location>
</feature>
<reference evidence="1" key="1">
    <citation type="submission" date="2018-05" db="EMBL/GenBank/DDBJ databases">
        <authorList>
            <person name="Lanie J.A."/>
            <person name="Ng W.-L."/>
            <person name="Kazmierczak K.M."/>
            <person name="Andrzejewski T.M."/>
            <person name="Davidsen T.M."/>
            <person name="Wayne K.J."/>
            <person name="Tettelin H."/>
            <person name="Glass J.I."/>
            <person name="Rusch D."/>
            <person name="Podicherti R."/>
            <person name="Tsui H.-C.T."/>
            <person name="Winkler M.E."/>
        </authorList>
    </citation>
    <scope>NUCLEOTIDE SEQUENCE</scope>
</reference>
<feature type="non-terminal residue" evidence="1">
    <location>
        <position position="31"/>
    </location>
</feature>
<proteinExistence type="predicted"/>
<sequence>MVATNMMSVDLEDYFCDLPFSEWENYESRVV</sequence>
<evidence type="ECO:0000313" key="1">
    <source>
        <dbReference type="EMBL" id="SVD43119.1"/>
    </source>
</evidence>
<accession>A0A382V9G4</accession>
<dbReference type="EMBL" id="UINC01150199">
    <property type="protein sequence ID" value="SVD43119.1"/>
    <property type="molecule type" value="Genomic_DNA"/>
</dbReference>
<gene>
    <name evidence="1" type="ORF">METZ01_LOCUS395973</name>
</gene>
<organism evidence="1">
    <name type="scientific">marine metagenome</name>
    <dbReference type="NCBI Taxonomy" id="408172"/>
    <lineage>
        <taxon>unclassified sequences</taxon>
        <taxon>metagenomes</taxon>
        <taxon>ecological metagenomes</taxon>
    </lineage>
</organism>
<name>A0A382V9G4_9ZZZZ</name>